<gene>
    <name evidence="2" type="ORF">BAG01nite_48650</name>
</gene>
<evidence type="ECO:0000313" key="2">
    <source>
        <dbReference type="EMBL" id="GED28763.1"/>
    </source>
</evidence>
<comment type="caution">
    <text evidence="2">The sequence shown here is derived from an EMBL/GenBank/DDBJ whole genome shotgun (WGS) entry which is preliminary data.</text>
</comment>
<evidence type="ECO:0000313" key="3">
    <source>
        <dbReference type="Proteomes" id="UP000317180"/>
    </source>
</evidence>
<keyword evidence="1" id="KW-0812">Transmembrane</keyword>
<dbReference type="EMBL" id="BJOD01000103">
    <property type="protein sequence ID" value="GED28763.1"/>
    <property type="molecule type" value="Genomic_DNA"/>
</dbReference>
<accession>A0ABQ0SYC7</accession>
<sequence length="49" mass="5674">MFGTFALNFIVAYFIYDDPSILKPFVHSVLILALIVLVDLFKKKQRATR</sequence>
<keyword evidence="1" id="KW-0472">Membrane</keyword>
<dbReference type="Proteomes" id="UP000317180">
    <property type="component" value="Unassembled WGS sequence"/>
</dbReference>
<feature type="transmembrane region" description="Helical" evidence="1">
    <location>
        <begin position="20"/>
        <end position="41"/>
    </location>
</feature>
<keyword evidence="1" id="KW-1133">Transmembrane helix</keyword>
<evidence type="ECO:0000256" key="1">
    <source>
        <dbReference type="SAM" id="Phobius"/>
    </source>
</evidence>
<reference evidence="2 3" key="1">
    <citation type="submission" date="2019-06" db="EMBL/GenBank/DDBJ databases">
        <title>Whole genome shotgun sequence of Brevibacillus agri NBRC 15538.</title>
        <authorList>
            <person name="Hosoyama A."/>
            <person name="Uohara A."/>
            <person name="Ohji S."/>
            <person name="Ichikawa N."/>
        </authorList>
    </citation>
    <scope>NUCLEOTIDE SEQUENCE [LARGE SCALE GENOMIC DNA]</scope>
    <source>
        <strain evidence="2 3">NBRC 15538</strain>
    </source>
</reference>
<organism evidence="2 3">
    <name type="scientific">Brevibacillus agri</name>
    <dbReference type="NCBI Taxonomy" id="51101"/>
    <lineage>
        <taxon>Bacteria</taxon>
        <taxon>Bacillati</taxon>
        <taxon>Bacillota</taxon>
        <taxon>Bacilli</taxon>
        <taxon>Bacillales</taxon>
        <taxon>Paenibacillaceae</taxon>
        <taxon>Brevibacillus</taxon>
    </lineage>
</organism>
<keyword evidence="3" id="KW-1185">Reference proteome</keyword>
<name>A0ABQ0SYC7_9BACL</name>
<proteinExistence type="predicted"/>
<protein>
    <submittedName>
        <fullName evidence="2">Uncharacterized protein</fullName>
    </submittedName>
</protein>